<keyword evidence="1" id="KW-0812">Transmembrane</keyword>
<dbReference type="EMBL" id="JAAGRQ010000108">
    <property type="protein sequence ID" value="NDY58506.1"/>
    <property type="molecule type" value="Genomic_DNA"/>
</dbReference>
<dbReference type="Proteomes" id="UP000469724">
    <property type="component" value="Unassembled WGS sequence"/>
</dbReference>
<proteinExistence type="predicted"/>
<reference evidence="2 3" key="1">
    <citation type="submission" date="2020-02" db="EMBL/GenBank/DDBJ databases">
        <title>Comparative genomics of sulfur disproportionating microorganisms.</title>
        <authorList>
            <person name="Ward L.M."/>
            <person name="Bertran E."/>
            <person name="Johnston D.T."/>
        </authorList>
    </citation>
    <scope>NUCLEOTIDE SEQUENCE [LARGE SCALE GENOMIC DNA]</scope>
    <source>
        <strain evidence="2 3">DSM 3696</strain>
    </source>
</reference>
<dbReference type="AlphaFoldDB" id="A0A7K3NQM0"/>
<comment type="caution">
    <text evidence="2">The sequence shown here is derived from an EMBL/GenBank/DDBJ whole genome shotgun (WGS) entry which is preliminary data.</text>
</comment>
<feature type="transmembrane region" description="Helical" evidence="1">
    <location>
        <begin position="89"/>
        <end position="107"/>
    </location>
</feature>
<feature type="transmembrane region" description="Helical" evidence="1">
    <location>
        <begin position="12"/>
        <end position="37"/>
    </location>
</feature>
<keyword evidence="1" id="KW-1133">Transmembrane helix</keyword>
<feature type="transmembrane region" description="Helical" evidence="1">
    <location>
        <begin position="57"/>
        <end position="77"/>
    </location>
</feature>
<protein>
    <submittedName>
        <fullName evidence="2">Iron-sulfur cluster-binding protein</fullName>
    </submittedName>
</protein>
<organism evidence="2 3">
    <name type="scientific">Desulfolutivibrio sulfodismutans</name>
    <dbReference type="NCBI Taxonomy" id="63561"/>
    <lineage>
        <taxon>Bacteria</taxon>
        <taxon>Pseudomonadati</taxon>
        <taxon>Thermodesulfobacteriota</taxon>
        <taxon>Desulfovibrionia</taxon>
        <taxon>Desulfovibrionales</taxon>
        <taxon>Desulfovibrionaceae</taxon>
        <taxon>Desulfolutivibrio</taxon>
    </lineage>
</organism>
<evidence type="ECO:0000256" key="1">
    <source>
        <dbReference type="SAM" id="Phobius"/>
    </source>
</evidence>
<keyword evidence="1" id="KW-0472">Membrane</keyword>
<sequence>MASSPIAAWEKKAFAVTVFGLGLTGVAQMPIFSRYYIADIPGFAWLGNFVFTHMLHYALAAVFLYFAFRFAAIYVLAWRRDHPLTASGLVRAVLYAALIATGAVRMMKNLSGVYLGEWTVLVVDWTHLLFAMLLLGAVLWARGGGRRGYTAMSRL</sequence>
<feature type="transmembrane region" description="Helical" evidence="1">
    <location>
        <begin position="127"/>
        <end position="145"/>
    </location>
</feature>
<dbReference type="RefSeq" id="WP_163303576.1">
    <property type="nucleotide sequence ID" value="NZ_JAAGRQ010000108.1"/>
</dbReference>
<name>A0A7K3NQM0_9BACT</name>
<keyword evidence="3" id="KW-1185">Reference proteome</keyword>
<evidence type="ECO:0000313" key="2">
    <source>
        <dbReference type="EMBL" id="NDY58506.1"/>
    </source>
</evidence>
<accession>A0A7K3NQM0</accession>
<gene>
    <name evidence="2" type="ORF">G3N56_17365</name>
</gene>
<evidence type="ECO:0000313" key="3">
    <source>
        <dbReference type="Proteomes" id="UP000469724"/>
    </source>
</evidence>